<keyword evidence="4" id="KW-1185">Reference proteome</keyword>
<feature type="transmembrane region" description="Helical" evidence="1">
    <location>
        <begin position="73"/>
        <end position="96"/>
    </location>
</feature>
<keyword evidence="1" id="KW-1133">Transmembrane helix</keyword>
<dbReference type="Pfam" id="PF13490">
    <property type="entry name" value="zf-HC2"/>
    <property type="match status" value="1"/>
</dbReference>
<dbReference type="InterPro" id="IPR027383">
    <property type="entry name" value="Znf_put"/>
</dbReference>
<keyword evidence="3" id="KW-0862">Zinc</keyword>
<sequence length="219" mass="25710">MKEIKCTIIQDILPLYIDEVVSQDTREMVDEHLQHCEECKKEYETMKHNLYIPEENKDSLFRTIRKKWRKKKVMTSIVSIFVTTTILIGAFLYVFYYETVIPYSEDLINIEAKNENQLASRYFGESYASVNETHPMQLEINGETKNVSFIYYTKTIADSPSRNLVNNEKGLNEKEYTFNLAESGKIDAVYYGEFDTKKITSGKDSWEAILKRSTLIWEK</sequence>
<protein>
    <submittedName>
        <fullName evidence="3">Putative zinc-finger</fullName>
    </submittedName>
</protein>
<dbReference type="RefSeq" id="WP_074600563.1">
    <property type="nucleotide sequence ID" value="NZ_FNHF01000005.1"/>
</dbReference>
<dbReference type="Proteomes" id="UP000182347">
    <property type="component" value="Unassembled WGS sequence"/>
</dbReference>
<evidence type="ECO:0000313" key="4">
    <source>
        <dbReference type="Proteomes" id="UP000182347"/>
    </source>
</evidence>
<dbReference type="OrthoDB" id="6194834at2"/>
<dbReference type="GO" id="GO:0008270">
    <property type="term" value="F:zinc ion binding"/>
    <property type="evidence" value="ECO:0007669"/>
    <property type="project" value="UniProtKB-KW"/>
</dbReference>
<accession>A0A1G9WDY6</accession>
<name>A0A1G9WDY6_9BACI</name>
<keyword evidence="1" id="KW-0812">Transmembrane</keyword>
<gene>
    <name evidence="3" type="ORF">SAMN05216244_3538</name>
</gene>
<evidence type="ECO:0000256" key="1">
    <source>
        <dbReference type="SAM" id="Phobius"/>
    </source>
</evidence>
<dbReference type="EMBL" id="FNHF01000005">
    <property type="protein sequence ID" value="SDM82774.1"/>
    <property type="molecule type" value="Genomic_DNA"/>
</dbReference>
<dbReference type="STRING" id="482461.SAMN05216244_3538"/>
<keyword evidence="3" id="KW-0863">Zinc-finger</keyword>
<feature type="domain" description="Putative zinc-finger" evidence="2">
    <location>
        <begin position="6"/>
        <end position="39"/>
    </location>
</feature>
<organism evidence="3 4">
    <name type="scientific">Sediminibacillus halophilus</name>
    <dbReference type="NCBI Taxonomy" id="482461"/>
    <lineage>
        <taxon>Bacteria</taxon>
        <taxon>Bacillati</taxon>
        <taxon>Bacillota</taxon>
        <taxon>Bacilli</taxon>
        <taxon>Bacillales</taxon>
        <taxon>Bacillaceae</taxon>
        <taxon>Sediminibacillus</taxon>
    </lineage>
</organism>
<proteinExistence type="predicted"/>
<keyword evidence="3" id="KW-0479">Metal-binding</keyword>
<dbReference type="AlphaFoldDB" id="A0A1G9WDY6"/>
<reference evidence="4" key="1">
    <citation type="submission" date="2016-10" db="EMBL/GenBank/DDBJ databases">
        <authorList>
            <person name="Varghese N."/>
            <person name="Submissions S."/>
        </authorList>
    </citation>
    <scope>NUCLEOTIDE SEQUENCE [LARGE SCALE GENOMIC DNA]</scope>
    <source>
        <strain evidence="4">CGMCC 1.6199</strain>
    </source>
</reference>
<evidence type="ECO:0000259" key="2">
    <source>
        <dbReference type="Pfam" id="PF13490"/>
    </source>
</evidence>
<keyword evidence="1" id="KW-0472">Membrane</keyword>
<evidence type="ECO:0000313" key="3">
    <source>
        <dbReference type="EMBL" id="SDM82774.1"/>
    </source>
</evidence>